<feature type="domain" description="SHOCT-like" evidence="2">
    <location>
        <begin position="22"/>
        <end position="72"/>
    </location>
</feature>
<dbReference type="InterPro" id="IPR046749">
    <property type="entry name" value="SHOCT_2"/>
</dbReference>
<dbReference type="EMBL" id="KP867045">
    <property type="protein sequence ID" value="ALL53590.1"/>
    <property type="molecule type" value="Genomic_DNA"/>
</dbReference>
<proteinExistence type="predicted"/>
<accession>A0A141GNG2</accession>
<organism evidence="3">
    <name type="scientific">uncultured firmicutes bacterium contig_61</name>
    <dbReference type="NCBI Taxonomy" id="1643555"/>
    <lineage>
        <taxon>Bacteria</taxon>
        <taxon>Bacillati</taxon>
        <taxon>Bacillota</taxon>
        <taxon>environmental samples</taxon>
    </lineage>
</organism>
<evidence type="ECO:0000313" key="3">
    <source>
        <dbReference type="EMBL" id="ALL53590.1"/>
    </source>
</evidence>
<dbReference type="Pfam" id="PF20612">
    <property type="entry name" value="SHOCT_2"/>
    <property type="match status" value="1"/>
</dbReference>
<feature type="region of interest" description="Disordered" evidence="1">
    <location>
        <begin position="1"/>
        <end position="23"/>
    </location>
</feature>
<sequence>MQITKITNQSNFQPTRNRKQITQDELQGEFDYHRAERLIQKMLKKGLISEGEYYKIMTLNRETFSLMLADLMPDKP</sequence>
<evidence type="ECO:0000256" key="1">
    <source>
        <dbReference type="SAM" id="MobiDB-lite"/>
    </source>
</evidence>
<evidence type="ECO:0000259" key="2">
    <source>
        <dbReference type="Pfam" id="PF20612"/>
    </source>
</evidence>
<name>A0A141GNG2_9FIRM</name>
<feature type="compositionally biased region" description="Polar residues" evidence="1">
    <location>
        <begin position="1"/>
        <end position="15"/>
    </location>
</feature>
<dbReference type="AlphaFoldDB" id="A0A141GNG2"/>
<reference evidence="3" key="1">
    <citation type="submission" date="2015-02" db="EMBL/GenBank/DDBJ databases">
        <authorList>
            <person name="Chooi Y.-H."/>
        </authorList>
    </citation>
    <scope>NUCLEOTIDE SEQUENCE</scope>
</reference>
<protein>
    <recommendedName>
        <fullName evidence="2">SHOCT-like domain-containing protein</fullName>
    </recommendedName>
</protein>